<evidence type="ECO:0000313" key="3">
    <source>
        <dbReference type="Proteomes" id="UP000823388"/>
    </source>
</evidence>
<proteinExistence type="predicted"/>
<name>A0A8T0WJ32_PANVG</name>
<feature type="compositionally biased region" description="Pro residues" evidence="1">
    <location>
        <begin position="1"/>
        <end position="25"/>
    </location>
</feature>
<feature type="compositionally biased region" description="Low complexity" evidence="1">
    <location>
        <begin position="165"/>
        <end position="186"/>
    </location>
</feature>
<feature type="region of interest" description="Disordered" evidence="1">
    <location>
        <begin position="136"/>
        <end position="275"/>
    </location>
</feature>
<dbReference type="EMBL" id="CM029039">
    <property type="protein sequence ID" value="KAG2645204.1"/>
    <property type="molecule type" value="Genomic_DNA"/>
</dbReference>
<feature type="region of interest" description="Disordered" evidence="1">
    <location>
        <begin position="1"/>
        <end position="86"/>
    </location>
</feature>
<evidence type="ECO:0000256" key="1">
    <source>
        <dbReference type="SAM" id="MobiDB-lite"/>
    </source>
</evidence>
<organism evidence="2 3">
    <name type="scientific">Panicum virgatum</name>
    <name type="common">Blackwell switchgrass</name>
    <dbReference type="NCBI Taxonomy" id="38727"/>
    <lineage>
        <taxon>Eukaryota</taxon>
        <taxon>Viridiplantae</taxon>
        <taxon>Streptophyta</taxon>
        <taxon>Embryophyta</taxon>
        <taxon>Tracheophyta</taxon>
        <taxon>Spermatophyta</taxon>
        <taxon>Magnoliopsida</taxon>
        <taxon>Liliopsida</taxon>
        <taxon>Poales</taxon>
        <taxon>Poaceae</taxon>
        <taxon>PACMAD clade</taxon>
        <taxon>Panicoideae</taxon>
        <taxon>Panicodae</taxon>
        <taxon>Paniceae</taxon>
        <taxon>Panicinae</taxon>
        <taxon>Panicum</taxon>
        <taxon>Panicum sect. Hiantes</taxon>
    </lineage>
</organism>
<sequence>MSGPPPSFLCLPPGPSRPRGPPPAAGPLLHRGAALLRPAHDTRPRPRRHSRRRAHAMATARATDRGSRRGPRRPWPPGLGAALAHRTEGGGEGRAFLYPAWVATLLALCSALCCSLAWVAAPASASRRAPCAGLRQREQGKGGAQGEEAGGHPLLLPHRPRRHPSSSFLAGRRSSSSSLATVGAPPRFSPVRPPRPRNSVLPLGTPRPSAASCSAPPAAPVPPGRLLQQHPSSGHARRGGQTAVAASRWPRPCSAAPSARWQRAGGAARGEAEWRRRARAGAPLLPRFGALSSSMS</sequence>
<protein>
    <submittedName>
        <fullName evidence="2">Uncharacterized protein</fullName>
    </submittedName>
</protein>
<evidence type="ECO:0000313" key="2">
    <source>
        <dbReference type="EMBL" id="KAG2645204.1"/>
    </source>
</evidence>
<feature type="compositionally biased region" description="Low complexity" evidence="1">
    <location>
        <begin position="26"/>
        <end position="37"/>
    </location>
</feature>
<dbReference type="AlphaFoldDB" id="A0A8T0WJ32"/>
<keyword evidence="3" id="KW-1185">Reference proteome</keyword>
<dbReference type="Proteomes" id="UP000823388">
    <property type="component" value="Chromosome 2K"/>
</dbReference>
<reference evidence="2" key="1">
    <citation type="submission" date="2020-05" db="EMBL/GenBank/DDBJ databases">
        <title>WGS assembly of Panicum virgatum.</title>
        <authorList>
            <person name="Lovell J.T."/>
            <person name="Jenkins J."/>
            <person name="Shu S."/>
            <person name="Juenger T.E."/>
            <person name="Schmutz J."/>
        </authorList>
    </citation>
    <scope>NUCLEOTIDE SEQUENCE</scope>
    <source>
        <strain evidence="2">AP13</strain>
    </source>
</reference>
<accession>A0A8T0WJ32</accession>
<comment type="caution">
    <text evidence="2">The sequence shown here is derived from an EMBL/GenBank/DDBJ whole genome shotgun (WGS) entry which is preliminary data.</text>
</comment>
<feature type="compositionally biased region" description="Basic residues" evidence="1">
    <location>
        <begin position="45"/>
        <end position="55"/>
    </location>
</feature>
<gene>
    <name evidence="2" type="ORF">PVAP13_2KG419405</name>
</gene>
<feature type="compositionally biased region" description="Low complexity" evidence="1">
    <location>
        <begin position="197"/>
        <end position="216"/>
    </location>
</feature>